<name>A0A553DZR6_9FLAO</name>
<keyword evidence="2" id="KW-1185">Reference proteome</keyword>
<dbReference type="Proteomes" id="UP000316371">
    <property type="component" value="Unassembled WGS sequence"/>
</dbReference>
<accession>A0A553DZR6</accession>
<protein>
    <submittedName>
        <fullName evidence="1">Uncharacterized protein</fullName>
    </submittedName>
</protein>
<gene>
    <name evidence="1" type="ORF">FNW21_10990</name>
</gene>
<dbReference type="EMBL" id="VJZT01000011">
    <property type="protein sequence ID" value="TRX38288.1"/>
    <property type="molecule type" value="Genomic_DNA"/>
</dbReference>
<reference evidence="1 2" key="1">
    <citation type="submission" date="2019-07" db="EMBL/GenBank/DDBJ databases">
        <title>Novel species of Flavobacterium.</title>
        <authorList>
            <person name="Liu Q."/>
            <person name="Xin Y.-H."/>
        </authorList>
    </citation>
    <scope>NUCLEOTIDE SEQUENCE [LARGE SCALE GENOMIC DNA]</scope>
    <source>
        <strain evidence="1 2">LB1R34</strain>
    </source>
</reference>
<evidence type="ECO:0000313" key="2">
    <source>
        <dbReference type="Proteomes" id="UP000316371"/>
    </source>
</evidence>
<dbReference type="AlphaFoldDB" id="A0A553DZR6"/>
<organism evidence="1 2">
    <name type="scientific">Flavobacterium restrictum</name>
    <dbReference type="NCBI Taxonomy" id="2594428"/>
    <lineage>
        <taxon>Bacteria</taxon>
        <taxon>Pseudomonadati</taxon>
        <taxon>Bacteroidota</taxon>
        <taxon>Flavobacteriia</taxon>
        <taxon>Flavobacteriales</taxon>
        <taxon>Flavobacteriaceae</taxon>
        <taxon>Flavobacterium</taxon>
    </lineage>
</organism>
<dbReference type="OrthoDB" id="2623622at2"/>
<comment type="caution">
    <text evidence="1">The sequence shown here is derived from an EMBL/GenBank/DDBJ whole genome shotgun (WGS) entry which is preliminary data.</text>
</comment>
<proteinExistence type="predicted"/>
<dbReference type="RefSeq" id="WP_144256794.1">
    <property type="nucleotide sequence ID" value="NZ_VJZT01000011.1"/>
</dbReference>
<sequence length="119" mass="13535">MKTIYKTSISFIVILIIAFSLRGRISGEKFNSEKWKNSDLNAEENWTLRWDMMNSLRNNHELIGKSESEIIKLLGKPIDNNNSELTYSLGYTGTGINTGLLTIILNSKRIVTDIKVRQG</sequence>
<evidence type="ECO:0000313" key="1">
    <source>
        <dbReference type="EMBL" id="TRX38288.1"/>
    </source>
</evidence>